<evidence type="ECO:0000256" key="7">
    <source>
        <dbReference type="ARBA" id="ARBA00022741"/>
    </source>
</evidence>
<dbReference type="Pfam" id="PF00672">
    <property type="entry name" value="HAMP"/>
    <property type="match status" value="1"/>
</dbReference>
<evidence type="ECO:0000256" key="2">
    <source>
        <dbReference type="ARBA" id="ARBA00004651"/>
    </source>
</evidence>
<dbReference type="GO" id="GO:0005886">
    <property type="term" value="C:plasma membrane"/>
    <property type="evidence" value="ECO:0007669"/>
    <property type="project" value="UniProtKB-SubCell"/>
</dbReference>
<organism evidence="15 16">
    <name type="scientific">Paenibacillus alvei</name>
    <name type="common">Bacillus alvei</name>
    <dbReference type="NCBI Taxonomy" id="44250"/>
    <lineage>
        <taxon>Bacteria</taxon>
        <taxon>Bacillati</taxon>
        <taxon>Bacillota</taxon>
        <taxon>Bacilli</taxon>
        <taxon>Bacillales</taxon>
        <taxon>Paenibacillaceae</taxon>
        <taxon>Paenibacillus</taxon>
    </lineage>
</organism>
<keyword evidence="9" id="KW-0067">ATP-binding</keyword>
<evidence type="ECO:0000313" key="15">
    <source>
        <dbReference type="EMBL" id="SYX86165.1"/>
    </source>
</evidence>
<keyword evidence="6 15" id="KW-0808">Transferase</keyword>
<gene>
    <name evidence="15" type="ORF">PBLR_14587</name>
</gene>
<dbReference type="PANTHER" id="PTHR34220:SF7">
    <property type="entry name" value="SENSOR HISTIDINE KINASE YPDA"/>
    <property type="match status" value="1"/>
</dbReference>
<dbReference type="GO" id="GO:0005524">
    <property type="term" value="F:ATP binding"/>
    <property type="evidence" value="ECO:0007669"/>
    <property type="project" value="UniProtKB-KW"/>
</dbReference>
<dbReference type="PRINTS" id="PR00344">
    <property type="entry name" value="BCTRLSENSOR"/>
</dbReference>
<evidence type="ECO:0000313" key="16">
    <source>
        <dbReference type="Proteomes" id="UP000304148"/>
    </source>
</evidence>
<dbReference type="GO" id="GO:0000155">
    <property type="term" value="F:phosphorelay sensor kinase activity"/>
    <property type="evidence" value="ECO:0007669"/>
    <property type="project" value="InterPro"/>
</dbReference>
<dbReference type="PROSITE" id="PS50885">
    <property type="entry name" value="HAMP"/>
    <property type="match status" value="1"/>
</dbReference>
<dbReference type="SUPFAM" id="SSF158472">
    <property type="entry name" value="HAMP domain-like"/>
    <property type="match status" value="1"/>
</dbReference>
<keyword evidence="7" id="KW-0547">Nucleotide-binding</keyword>
<dbReference type="EC" id="2.7.13.3" evidence="3"/>
<dbReference type="InterPro" id="IPR050640">
    <property type="entry name" value="Bact_2-comp_sensor_kinase"/>
</dbReference>
<keyword evidence="12" id="KW-0812">Transmembrane</keyword>
<dbReference type="Proteomes" id="UP000304148">
    <property type="component" value="Chromosome"/>
</dbReference>
<comment type="subcellular location">
    <subcellularLocation>
        <location evidence="2">Cell membrane</location>
        <topology evidence="2">Multi-pass membrane protein</topology>
    </subcellularLocation>
</comment>
<accession>A0A383RGE4</accession>
<evidence type="ECO:0000256" key="9">
    <source>
        <dbReference type="ARBA" id="ARBA00022840"/>
    </source>
</evidence>
<sequence>MNRIKNKDVAMKLYQRAHHMFLQTSQLRLSIYFFIVLLPLVIISLYVNNRANQIIIQKTTEQTQDKVESVMNNLELSLHHFETLTNLIAANHNINEKLKVNGSGMSPRTIVQYSELLQELWNISAVSLVASQITIYQMETHTMISTKYGGKRIESATERESFAYLNRLADQAGTFLMSQPKEGKEPVIADLVEANSISLVRRLNAFPDKSKASLLVVTLHKNALQTLISPLLSAELTSLQITNREGESILSIPNGDPEKKRDGDVLKVSVQSSSYPVRLEVFRPIEEIYKETKTMRQFTYLIIACSFVLSMLISWGIYNRIASPLGQLKNAMKGLIGGDYDIRLHTRRKDEFGYLMDSYNRMAEHQKHLIQDHYEQQLRIARTELTFLQSQINPHFLYNTLNSIYWTAQNYEAEEISEMVLNLSHFFRLSLHKGQDTFTVEETITHLNYYLRVQQIRFLHCFQVVYEIHEETKTIPVLKLLLQPLVENAVIHGLEQMKSNGLLVISSFLQQGKLMITVQDNGSGISEQRLQSIYQVIQEIDGKTAPFSFLESPGKELYGLRNVCSRMKMFYGPDAHIRFESQLGVGTTVTLELPLSSTTDE</sequence>
<keyword evidence="10" id="KW-0902">Two-component regulatory system</keyword>
<evidence type="ECO:0000256" key="3">
    <source>
        <dbReference type="ARBA" id="ARBA00012438"/>
    </source>
</evidence>
<evidence type="ECO:0000256" key="10">
    <source>
        <dbReference type="ARBA" id="ARBA00023012"/>
    </source>
</evidence>
<evidence type="ECO:0000256" key="5">
    <source>
        <dbReference type="ARBA" id="ARBA00022553"/>
    </source>
</evidence>
<keyword evidence="12" id="KW-1133">Transmembrane helix</keyword>
<dbReference type="InterPro" id="IPR004358">
    <property type="entry name" value="Sig_transdc_His_kin-like_C"/>
</dbReference>
<proteinExistence type="predicted"/>
<dbReference type="Gene3D" id="3.30.565.10">
    <property type="entry name" value="Histidine kinase-like ATPase, C-terminal domain"/>
    <property type="match status" value="1"/>
</dbReference>
<dbReference type="Pfam" id="PF06580">
    <property type="entry name" value="His_kinase"/>
    <property type="match status" value="1"/>
</dbReference>
<dbReference type="SUPFAM" id="SSF55874">
    <property type="entry name" value="ATPase domain of HSP90 chaperone/DNA topoisomerase II/histidine kinase"/>
    <property type="match status" value="1"/>
</dbReference>
<comment type="catalytic activity">
    <reaction evidence="1">
        <text>ATP + protein L-histidine = ADP + protein N-phospho-L-histidine.</text>
        <dbReference type="EC" id="2.7.13.3"/>
    </reaction>
</comment>
<dbReference type="RefSeq" id="WP_232055704.1">
    <property type="nucleotide sequence ID" value="NZ_LS992241.1"/>
</dbReference>
<evidence type="ECO:0000259" key="13">
    <source>
        <dbReference type="PROSITE" id="PS50109"/>
    </source>
</evidence>
<evidence type="ECO:0000259" key="14">
    <source>
        <dbReference type="PROSITE" id="PS50885"/>
    </source>
</evidence>
<dbReference type="InterPro" id="IPR003660">
    <property type="entry name" value="HAMP_dom"/>
</dbReference>
<keyword evidence="5" id="KW-0597">Phosphoprotein</keyword>
<dbReference type="EMBL" id="LS992241">
    <property type="protein sequence ID" value="SYX86165.1"/>
    <property type="molecule type" value="Genomic_DNA"/>
</dbReference>
<feature type="transmembrane region" description="Helical" evidence="12">
    <location>
        <begin position="298"/>
        <end position="318"/>
    </location>
</feature>
<evidence type="ECO:0000256" key="8">
    <source>
        <dbReference type="ARBA" id="ARBA00022777"/>
    </source>
</evidence>
<reference evidence="16" key="1">
    <citation type="submission" date="2018-08" db="EMBL/GenBank/DDBJ databases">
        <authorList>
            <person name="Chevrot R."/>
        </authorList>
    </citation>
    <scope>NUCLEOTIDE SEQUENCE [LARGE SCALE GENOMIC DNA]</scope>
</reference>
<dbReference type="PANTHER" id="PTHR34220">
    <property type="entry name" value="SENSOR HISTIDINE KINASE YPDA"/>
    <property type="match status" value="1"/>
</dbReference>
<dbReference type="Gene3D" id="6.10.340.10">
    <property type="match status" value="1"/>
</dbReference>
<evidence type="ECO:0000256" key="12">
    <source>
        <dbReference type="SAM" id="Phobius"/>
    </source>
</evidence>
<feature type="domain" description="HAMP" evidence="14">
    <location>
        <begin position="319"/>
        <end position="371"/>
    </location>
</feature>
<dbReference type="InterPro" id="IPR036890">
    <property type="entry name" value="HATPase_C_sf"/>
</dbReference>
<evidence type="ECO:0000256" key="4">
    <source>
        <dbReference type="ARBA" id="ARBA00022475"/>
    </source>
</evidence>
<dbReference type="PROSITE" id="PS50109">
    <property type="entry name" value="HIS_KIN"/>
    <property type="match status" value="1"/>
</dbReference>
<keyword evidence="11 12" id="KW-0472">Membrane</keyword>
<evidence type="ECO:0000256" key="1">
    <source>
        <dbReference type="ARBA" id="ARBA00000085"/>
    </source>
</evidence>
<evidence type="ECO:0000256" key="11">
    <source>
        <dbReference type="ARBA" id="ARBA00023136"/>
    </source>
</evidence>
<dbReference type="InterPro" id="IPR010559">
    <property type="entry name" value="Sig_transdc_His_kin_internal"/>
</dbReference>
<feature type="transmembrane region" description="Helical" evidence="12">
    <location>
        <begin position="29"/>
        <end position="48"/>
    </location>
</feature>
<keyword evidence="8 15" id="KW-0418">Kinase</keyword>
<dbReference type="SMART" id="SM00304">
    <property type="entry name" value="HAMP"/>
    <property type="match status" value="1"/>
</dbReference>
<dbReference type="AlphaFoldDB" id="A0A383RGE4"/>
<keyword evidence="4" id="KW-1003">Cell membrane</keyword>
<feature type="domain" description="Histidine kinase" evidence="13">
    <location>
        <begin position="478"/>
        <end position="597"/>
    </location>
</feature>
<evidence type="ECO:0000256" key="6">
    <source>
        <dbReference type="ARBA" id="ARBA00022679"/>
    </source>
</evidence>
<name>A0A383RGE4_PAEAL</name>
<dbReference type="CDD" id="cd06225">
    <property type="entry name" value="HAMP"/>
    <property type="match status" value="1"/>
</dbReference>
<dbReference type="Pfam" id="PF02518">
    <property type="entry name" value="HATPase_c"/>
    <property type="match status" value="1"/>
</dbReference>
<dbReference type="InterPro" id="IPR003594">
    <property type="entry name" value="HATPase_dom"/>
</dbReference>
<dbReference type="InterPro" id="IPR005467">
    <property type="entry name" value="His_kinase_dom"/>
</dbReference>
<protein>
    <recommendedName>
        <fullName evidence="3">histidine kinase</fullName>
        <ecNumber evidence="3">2.7.13.3</ecNumber>
    </recommendedName>
</protein>